<dbReference type="InterPro" id="IPR051944">
    <property type="entry name" value="BEACH_domain_protein"/>
</dbReference>
<keyword evidence="7" id="KW-1185">Reference proteome</keyword>
<dbReference type="Pfam" id="PF00400">
    <property type="entry name" value="WD40"/>
    <property type="match status" value="1"/>
</dbReference>
<dbReference type="SUPFAM" id="SSF48371">
    <property type="entry name" value="ARM repeat"/>
    <property type="match status" value="1"/>
</dbReference>
<dbReference type="FunFam" id="1.10.1540.10:FF:000001">
    <property type="entry name" value="neurobeachin isoform X1"/>
    <property type="match status" value="1"/>
</dbReference>
<gene>
    <name evidence="6" type="ORF">RF11_15100</name>
</gene>
<evidence type="ECO:0000313" key="7">
    <source>
        <dbReference type="Proteomes" id="UP000031668"/>
    </source>
</evidence>
<evidence type="ECO:0000259" key="4">
    <source>
        <dbReference type="PROSITE" id="PS50197"/>
    </source>
</evidence>
<reference evidence="6 7" key="1">
    <citation type="journal article" date="2014" name="Genome Biol. Evol.">
        <title>The genome of the myxosporean Thelohanellus kitauei shows adaptations to nutrient acquisition within its fish host.</title>
        <authorList>
            <person name="Yang Y."/>
            <person name="Xiong J."/>
            <person name="Zhou Z."/>
            <person name="Huo F."/>
            <person name="Miao W."/>
            <person name="Ran C."/>
            <person name="Liu Y."/>
            <person name="Zhang J."/>
            <person name="Feng J."/>
            <person name="Wang M."/>
            <person name="Wang M."/>
            <person name="Wang L."/>
            <person name="Yao B."/>
        </authorList>
    </citation>
    <scope>NUCLEOTIDE SEQUENCE [LARGE SCALE GENOMIC DNA]</scope>
    <source>
        <strain evidence="6">Wuqing</strain>
    </source>
</reference>
<keyword evidence="2" id="KW-0677">Repeat</keyword>
<dbReference type="InterPro" id="IPR000409">
    <property type="entry name" value="BEACH_dom"/>
</dbReference>
<dbReference type="InterPro" id="IPR011993">
    <property type="entry name" value="PH-like_dom_sf"/>
</dbReference>
<dbReference type="InterPro" id="IPR016024">
    <property type="entry name" value="ARM-type_fold"/>
</dbReference>
<dbReference type="PANTHER" id="PTHR46108">
    <property type="entry name" value="BLUE CHEESE"/>
    <property type="match status" value="1"/>
</dbReference>
<dbReference type="CDD" id="cd06071">
    <property type="entry name" value="Beach"/>
    <property type="match status" value="1"/>
</dbReference>
<name>A0A0C2JW67_THEKT</name>
<dbReference type="Gene3D" id="2.60.120.200">
    <property type="match status" value="1"/>
</dbReference>
<accession>A0A0C2JW67</accession>
<comment type="caution">
    <text evidence="6">The sequence shown here is derived from an EMBL/GenBank/DDBJ whole genome shotgun (WGS) entry which is preliminary data.</text>
</comment>
<feature type="domain" description="BEACH" evidence="4">
    <location>
        <begin position="2449"/>
        <end position="2742"/>
    </location>
</feature>
<dbReference type="Pfam" id="PF02138">
    <property type="entry name" value="Beach"/>
    <property type="match status" value="1"/>
</dbReference>
<dbReference type="Gene3D" id="2.30.29.30">
    <property type="entry name" value="Pleckstrin-homology domain (PH domain)/Phosphotyrosine-binding domain (PTB)"/>
    <property type="match status" value="1"/>
</dbReference>
<dbReference type="InterPro" id="IPR013320">
    <property type="entry name" value="ConA-like_dom_sf"/>
</dbReference>
<dbReference type="SUPFAM" id="SSF50729">
    <property type="entry name" value="PH domain-like"/>
    <property type="match status" value="1"/>
</dbReference>
<dbReference type="PROSITE" id="PS50294">
    <property type="entry name" value="WD_REPEATS_REGION"/>
    <property type="match status" value="1"/>
</dbReference>
<dbReference type="EMBL" id="JWZT01000708">
    <property type="protein sequence ID" value="KII73683.1"/>
    <property type="molecule type" value="Genomic_DNA"/>
</dbReference>
<dbReference type="PANTHER" id="PTHR46108:SF4">
    <property type="entry name" value="BLUE CHEESE"/>
    <property type="match status" value="1"/>
</dbReference>
<dbReference type="PROSITE" id="PS51783">
    <property type="entry name" value="PH_BEACH"/>
    <property type="match status" value="1"/>
</dbReference>
<dbReference type="InterPro" id="IPR036322">
    <property type="entry name" value="WD40_repeat_dom_sf"/>
</dbReference>
<evidence type="ECO:0000256" key="1">
    <source>
        <dbReference type="ARBA" id="ARBA00022574"/>
    </source>
</evidence>
<dbReference type="SMART" id="SM01026">
    <property type="entry name" value="Beach"/>
    <property type="match status" value="1"/>
</dbReference>
<proteinExistence type="predicted"/>
<evidence type="ECO:0000259" key="5">
    <source>
        <dbReference type="PROSITE" id="PS51783"/>
    </source>
</evidence>
<feature type="repeat" description="WD" evidence="3">
    <location>
        <begin position="2873"/>
        <end position="2906"/>
    </location>
</feature>
<dbReference type="Gene3D" id="2.130.10.10">
    <property type="entry name" value="YVTN repeat-like/Quinoprotein amine dehydrogenase"/>
    <property type="match status" value="1"/>
</dbReference>
<evidence type="ECO:0000313" key="6">
    <source>
        <dbReference type="EMBL" id="KII73683.1"/>
    </source>
</evidence>
<dbReference type="SMART" id="SM00320">
    <property type="entry name" value="WD40"/>
    <property type="match status" value="3"/>
</dbReference>
<dbReference type="SUPFAM" id="SSF49899">
    <property type="entry name" value="Concanavalin A-like lectins/glucanases"/>
    <property type="match status" value="1"/>
</dbReference>
<dbReference type="Proteomes" id="UP000031668">
    <property type="component" value="Unassembled WGS sequence"/>
</dbReference>
<dbReference type="InterPro" id="IPR001680">
    <property type="entry name" value="WD40_rpt"/>
</dbReference>
<dbReference type="Gene3D" id="1.10.1540.10">
    <property type="entry name" value="BEACH domain"/>
    <property type="match status" value="1"/>
</dbReference>
<evidence type="ECO:0000256" key="2">
    <source>
        <dbReference type="ARBA" id="ARBA00022737"/>
    </source>
</evidence>
<dbReference type="SUPFAM" id="SSF50978">
    <property type="entry name" value="WD40 repeat-like"/>
    <property type="match status" value="1"/>
</dbReference>
<keyword evidence="1 3" id="KW-0853">WD repeat</keyword>
<dbReference type="SUPFAM" id="SSF81837">
    <property type="entry name" value="BEACH domain"/>
    <property type="match status" value="1"/>
</dbReference>
<feature type="domain" description="BEACH-type PH" evidence="5">
    <location>
        <begin position="2299"/>
        <end position="2422"/>
    </location>
</feature>
<dbReference type="OrthoDB" id="26681at2759"/>
<dbReference type="InterPro" id="IPR036372">
    <property type="entry name" value="BEACH_dom_sf"/>
</dbReference>
<dbReference type="InterPro" id="IPR015943">
    <property type="entry name" value="WD40/YVTN_repeat-like_dom_sf"/>
</dbReference>
<protein>
    <submittedName>
        <fullName evidence="6">WD repeat and FYVE domain-containing protein 3</fullName>
    </submittedName>
</protein>
<dbReference type="PROSITE" id="PS50082">
    <property type="entry name" value="WD_REPEATS_2"/>
    <property type="match status" value="1"/>
</dbReference>
<organism evidence="6 7">
    <name type="scientific">Thelohanellus kitauei</name>
    <name type="common">Myxosporean</name>
    <dbReference type="NCBI Taxonomy" id="669202"/>
    <lineage>
        <taxon>Eukaryota</taxon>
        <taxon>Metazoa</taxon>
        <taxon>Cnidaria</taxon>
        <taxon>Myxozoa</taxon>
        <taxon>Myxosporea</taxon>
        <taxon>Bivalvulida</taxon>
        <taxon>Platysporina</taxon>
        <taxon>Myxobolidae</taxon>
        <taxon>Thelohanellus</taxon>
    </lineage>
</organism>
<evidence type="ECO:0000256" key="3">
    <source>
        <dbReference type="PROSITE-ProRule" id="PRU00221"/>
    </source>
</evidence>
<sequence>MDESTSKGRCNIMPDRPIIDELVGISDKISSLRYEVSDILLYCHKLVNLSTFEAYIKSAPSVNLIMFKASTEFSKYIDKISNDTKNVNSLLSELADEKNDLNWMNFVRLTIMFNSYGFMDTIGRISSNYALFESLMYVFSSLKQFDSHKAIDTVKIVEMMDDFCRAISIILRTPKVPVSKLISEKRLVNVLHEIINAGNYKWKTFLVQIIEEIFQNYEDSDIYKIIYNSRLVGTYFQILSVLRNDELTHIITIFQIVSIIFKTCEKDIENSYVVKIFEEFEQKNGLQICLDCLLQNDKSSESYSILFKYAIDIIVIASYVGDAESSGFMVMFKKKAHPHLIRNINAVNNMITFFVKNTVCEYNCEIVNILMNYTRLNDKNILPLLSKGIISVLVLNSIEKSHKTQISVCELIFSIFKSHMKEFDHQGMSAFTQVITHGDAFYRQQILGVFSIYVDSTHFIKLLVESQCFSSILQILQEFYTGERTAEIRIVYQILVNVTKIYGPQETMRMVHNFLMKGWDYSIIHDVLIDSTVDMIVLFLNYGYLDVLSYLLSKFESPLNIISSHRLSLIRSINLCFYKNKDAIGVFERNGGIDFVASQMRQLSEFDLDPQIQGSPDFHMIRDYLRNVFGVMLSLLNSSYRQNASYLERFDKSKFLELQESLFHLPSFRLLCHSGSLNSAHSQFLSYLFRCLFLVSFDDESVYNEEHSSTSPDDGLEITIGCIKHPFLILLIVKMVHLIFKHEVVRENNGLMGLTRTVLTSIEKTLRIRSNGQKMNAPWLLDLTIPLLIELIGQYELCDEALTKILFHILSHHGLDHVLRYLYHLYISDIPFFYLNLFLKYISKQNDAWRLYHKIGQIDVFQYYHIPRAFSISQMFSEDVRNMTESSLSLSNLSIDELGQINLQTKEGCDTFEESSRVTSIIICDKGSQSEAPYLEHAHDVETMTEDSQQWKTIKNLLLSSMNAMSLKEPLSSSLESVNRIGEWEDQQLGTSSWLNTNFHKFLSLIHGLQNFLKDLKSNTQQPVDESYFNLLNNQRCYFSITQSVKNAMFHKIKNKKNEYTFPLEFSHLLWFKIDPLSTEATGLTFLSLMYQDFESQNGALQDVNVLTIIYYPLWNSLSLSTEPKAMNELNLLEYTLENKYKSTIPFHIKSREWHHFSVTVDGSQSNKGFSFLSIYLNGTHVATLKKSLETLVNTKRYLRAEIGSTRPLSANHSSFQIGPLLMANKIFKESEIRQIYQSEITELDPFSVSFKKQDELNRILYPTESYRTNEKVLFVLEPSRNISFRNINFSDPVKFGIDPEYDFIPFKNSIFSKCDQYFRERKLSKFCTLRCSDHSLSSVQTFSNLPKCLFLRGGIGKFIILIEQSDDSNMLFNNLDLLFNFILGNYHFISPYLSDKSIGALTMAIKMKRHLIDLRVALLIISFASNRLYVPESILYPFIEYLLIDLEMWFNCDGEITQEILRFILKVLLDPLLSPITLCVEFIENVLIEALLISFIHCSIDQNCQKIFYEIINYIFQKFVNVAILQKLLIFIFEFSTSIVNRQPEQLPEIEGKNIETTSHDHVSISILELVYFSCLDEEVTFIELLNSSVGVAPFILLINLAKHVNVCCLAFQITFRLLKYSYANGLDFNKQDSSLVKNLKEKAVICCKNQELAVPQLSDLYFYIGRILSKSIIPFDVCISHLIPDFRMSDYTDKQIQAISSGQQYALIGHSREKRDYLSTDNYTESLLTTINYLCEKIKGLTLKNLERLEFNNFLMPLVHFLQIIHYSIVSRSEVARVCCSDKFLYPIVCIIDQLQHTEVSSEHTESTSLIRELLLKVCVFIYDYAFDVRGSWNTSSFREEPWSYQDYPQTNIYFMIYKHSHEEALSTISLIFTRFLGSFSNQQNILSRIFNSGVSRISMISSIIYGQTLCFGSTFDMDIFQIVIRLSRCVFSINQQESLAQILKFSSIVNKYISNILLFDPNDIDGYSNKFQNMIPLLSANAHILFDKNYCDCDTIDDVISLLFIHVMFVSSYIETDSGIEVREESNQERLLLFKETFLRIISIYDLFLSFHFEKFKECMSRICCIMLPDDPTLINEFESLLRSPSKLFAVIRKSSYNKANYQIFQSFTISKCDLNMFRTEEQKKTASTAWSDDKLQVHMWFSNLSQFIKSEYLIFVSKYQNYQMISTQRLQSDLSEIQESLYHDGNRSGRSENAEQRYEALRSSGYFGIFNRLKKNDHFYYNHAARNRNISRRELLSISDYTEEYQSNVMKYSSFFRNVVISDFRRFLSSLYRSNAINSLYMLQYFLKKKPFNDMKSREIFDAFTIARVHWLEAIEGVLLLLTDGILIVDGLCINSQRVIVESLQNKDNPFFTNIIVQKLAYTDKSFCKFLPYEEIVCVRKRRYSLVSTAIEIFDNENFSVFIVFKKPERKAFIHNLTQYLKKFTPFNQSKRANASLFTHFEPYISTLLDIRTKNIQEKWADGKIDNFTYLLFLNIRAGRSFNDLSQYPVFPWILADYQSEYLDLEDPKTFRDLTKPMGAQNPQRLEGFLRRYNEWDNFTEQVPKFMYATFYSTSMNTCSYMARVEPYSSLLIHLQGGGFDLPDRMFHSIQDSYDSSARVGSADVKELIPEFFHFPEFLKNSNKFLFGAKQSGKVVNDVLLPPWARGDPREFIRLNRMALESEYVSQNIHHWIDLIFGYKQVGQSAVEANNVFHSWFYKGSVNLDNVRDTMVKNSIMSFINNFGQAPQRLFGFPHPKRKTVHQKNHINNIFLSEEPKISKISEHPPLIITDVIYVDQKLYVAFERQAMVPPSFKTKLCWDFFDNNLYYFTKSKSALPVSKMLDTSYHGEISCCMFLNVKYLALGCVSGNISIWRYDICQGFKITFVKILCGHQSPITCITSSSSEKFMLTGAEDGFAYQWDLIDFTFLRQIFLAPGPIISLSIVTSTSDMVIFQENSIHIVDVQGELISTATVTDKIICGISINNQLQDDFQHLAVSTGAEIEIWQYGYDPRDYKKQILTTQREDGWLEFQKTGASPSPRQDKPSLLYYRTIDLKKFLQNEEYITALRIDHEYLSLYAGTSQGNILIIKSCNLNL</sequence>
<dbReference type="InterPro" id="IPR023362">
    <property type="entry name" value="PH-BEACH_dom"/>
</dbReference>
<dbReference type="PROSITE" id="PS50197">
    <property type="entry name" value="BEACH"/>
    <property type="match status" value="1"/>
</dbReference>